<dbReference type="PANTHER" id="PTHR31845:SF10">
    <property type="entry name" value="ZN(II)2CYS6 TRANSCRIPTION FACTOR (EUROFUNG)"/>
    <property type="match status" value="1"/>
</dbReference>
<dbReference type="AlphaFoldDB" id="A0A6A6IMC0"/>
<feature type="compositionally biased region" description="Low complexity" evidence="7">
    <location>
        <begin position="634"/>
        <end position="643"/>
    </location>
</feature>
<sequence length="705" mass="79456">MEDSSHPGTEKAVPARTSHACERCRSLKTRCLPSERPGTCQRCFTAKRECAWSDTPRRARRVRGPSRILQVEQKIDGLVASLVNPDAPRAASTPAPSQQSPSAANGSQPNAAESQNSAEFSVFPGGWLPFSSSFARKSSAGQTNEESRRDAEPTHQFLEQLREIHNFGDNHDMSKPPDGVFRVSQSTEPAIENEKVKNLLANGDADALLEEYRSMSASFPFVPIPLATTARGLHAAKPMLFLALITVASWKDHQRQLALDELYRTELANRTIIRPRRTLSLLQSVLLYLSWYHFVFSHKTQQIYFIQQLAIGLALDLGLHQRSKRPPIEFPGRPKPQLPSPGEQRERQRTYLGCYFLSSMIAGGVQRPNLLKYNDYMAECSRNLKYDREYPSDEVIEPLIALRRLDDQIHDSFYTEETIDLPITDSRIFMNLRFMETQLDEFKRSTYNDEFQRTLELSYSFTEMQLHSIGLRTSATLTQSPIADPTQLNALLAALEAGKRFLDALLTFPVSDYHLISFSEWMRLPYVVITVARLCIPSDAHAAAQWDVKAAQDRVRLDLYLESLCYRMQGLSTYDKIKQPHLDFWHALRMIMDLTRTWFVRKIKPKTTVSTKNTPGGLPTPDTLQSSNQGATEAGPSAAPSADAAVEFPHARLGAMNLDMNMGNGGHDPFAFMRDMDFEMDKFFDMGLWGDESYVGMGFGGGMGF</sequence>
<keyword evidence="5" id="KW-0804">Transcription</keyword>
<feature type="region of interest" description="Disordered" evidence="7">
    <location>
        <begin position="134"/>
        <end position="153"/>
    </location>
</feature>
<evidence type="ECO:0000256" key="4">
    <source>
        <dbReference type="ARBA" id="ARBA00023125"/>
    </source>
</evidence>
<evidence type="ECO:0000256" key="5">
    <source>
        <dbReference type="ARBA" id="ARBA00023163"/>
    </source>
</evidence>
<feature type="compositionally biased region" description="Low complexity" evidence="7">
    <location>
        <begin position="86"/>
        <end position="109"/>
    </location>
</feature>
<dbReference type="EMBL" id="ML987192">
    <property type="protein sequence ID" value="KAF2251714.1"/>
    <property type="molecule type" value="Genomic_DNA"/>
</dbReference>
<dbReference type="SMART" id="SM00066">
    <property type="entry name" value="GAL4"/>
    <property type="match status" value="1"/>
</dbReference>
<dbReference type="Gene3D" id="4.10.240.10">
    <property type="entry name" value="Zn(2)-C6 fungal-type DNA-binding domain"/>
    <property type="match status" value="1"/>
</dbReference>
<name>A0A6A6IMC0_9PLEO</name>
<dbReference type="PANTHER" id="PTHR31845">
    <property type="entry name" value="FINGER DOMAIN PROTEIN, PUTATIVE-RELATED"/>
    <property type="match status" value="1"/>
</dbReference>
<comment type="subcellular location">
    <subcellularLocation>
        <location evidence="1">Nucleus</location>
    </subcellularLocation>
</comment>
<dbReference type="PROSITE" id="PS00463">
    <property type="entry name" value="ZN2_CY6_FUNGAL_1"/>
    <property type="match status" value="1"/>
</dbReference>
<organism evidence="9 10">
    <name type="scientific">Trematosphaeria pertusa</name>
    <dbReference type="NCBI Taxonomy" id="390896"/>
    <lineage>
        <taxon>Eukaryota</taxon>
        <taxon>Fungi</taxon>
        <taxon>Dikarya</taxon>
        <taxon>Ascomycota</taxon>
        <taxon>Pezizomycotina</taxon>
        <taxon>Dothideomycetes</taxon>
        <taxon>Pleosporomycetidae</taxon>
        <taxon>Pleosporales</taxon>
        <taxon>Massarineae</taxon>
        <taxon>Trematosphaeriaceae</taxon>
        <taxon>Trematosphaeria</taxon>
    </lineage>
</organism>
<dbReference type="RefSeq" id="XP_033686718.1">
    <property type="nucleotide sequence ID" value="XM_033821029.1"/>
</dbReference>
<dbReference type="GeneID" id="54574359"/>
<feature type="region of interest" description="Disordered" evidence="7">
    <location>
        <begin position="86"/>
        <end position="117"/>
    </location>
</feature>
<dbReference type="InterPro" id="IPR051089">
    <property type="entry name" value="prtT"/>
</dbReference>
<dbReference type="Proteomes" id="UP000800094">
    <property type="component" value="Unassembled WGS sequence"/>
</dbReference>
<dbReference type="OrthoDB" id="5424793at2759"/>
<reference evidence="9" key="1">
    <citation type="journal article" date="2020" name="Stud. Mycol.">
        <title>101 Dothideomycetes genomes: a test case for predicting lifestyles and emergence of pathogens.</title>
        <authorList>
            <person name="Haridas S."/>
            <person name="Albert R."/>
            <person name="Binder M."/>
            <person name="Bloem J."/>
            <person name="Labutti K."/>
            <person name="Salamov A."/>
            <person name="Andreopoulos B."/>
            <person name="Baker S."/>
            <person name="Barry K."/>
            <person name="Bills G."/>
            <person name="Bluhm B."/>
            <person name="Cannon C."/>
            <person name="Castanera R."/>
            <person name="Culley D."/>
            <person name="Daum C."/>
            <person name="Ezra D."/>
            <person name="Gonzalez J."/>
            <person name="Henrissat B."/>
            <person name="Kuo A."/>
            <person name="Liang C."/>
            <person name="Lipzen A."/>
            <person name="Lutzoni F."/>
            <person name="Magnuson J."/>
            <person name="Mondo S."/>
            <person name="Nolan M."/>
            <person name="Ohm R."/>
            <person name="Pangilinan J."/>
            <person name="Park H.-J."/>
            <person name="Ramirez L."/>
            <person name="Alfaro M."/>
            <person name="Sun H."/>
            <person name="Tritt A."/>
            <person name="Yoshinaga Y."/>
            <person name="Zwiers L.-H."/>
            <person name="Turgeon B."/>
            <person name="Goodwin S."/>
            <person name="Spatafora J."/>
            <person name="Crous P."/>
            <person name="Grigoriev I."/>
        </authorList>
    </citation>
    <scope>NUCLEOTIDE SEQUENCE</scope>
    <source>
        <strain evidence="9">CBS 122368</strain>
    </source>
</reference>
<dbReference type="CDD" id="cd00067">
    <property type="entry name" value="GAL4"/>
    <property type="match status" value="1"/>
</dbReference>
<dbReference type="GO" id="GO:0000976">
    <property type="term" value="F:transcription cis-regulatory region binding"/>
    <property type="evidence" value="ECO:0007669"/>
    <property type="project" value="TreeGrafter"/>
</dbReference>
<evidence type="ECO:0000256" key="6">
    <source>
        <dbReference type="ARBA" id="ARBA00023242"/>
    </source>
</evidence>
<keyword evidence="2" id="KW-0479">Metal-binding</keyword>
<protein>
    <recommendedName>
        <fullName evidence="8">Zn(2)-C6 fungal-type domain-containing protein</fullName>
    </recommendedName>
</protein>
<dbReference type="SUPFAM" id="SSF57701">
    <property type="entry name" value="Zn2/Cys6 DNA-binding domain"/>
    <property type="match status" value="1"/>
</dbReference>
<dbReference type="CDD" id="cd12148">
    <property type="entry name" value="fungal_TF_MHR"/>
    <property type="match status" value="1"/>
</dbReference>
<dbReference type="PROSITE" id="PS50048">
    <property type="entry name" value="ZN2_CY6_FUNGAL_2"/>
    <property type="match status" value="1"/>
</dbReference>
<dbReference type="GO" id="GO:0000981">
    <property type="term" value="F:DNA-binding transcription factor activity, RNA polymerase II-specific"/>
    <property type="evidence" value="ECO:0007669"/>
    <property type="project" value="InterPro"/>
</dbReference>
<dbReference type="InterPro" id="IPR007219">
    <property type="entry name" value="XnlR_reg_dom"/>
</dbReference>
<evidence type="ECO:0000256" key="7">
    <source>
        <dbReference type="SAM" id="MobiDB-lite"/>
    </source>
</evidence>
<evidence type="ECO:0000259" key="8">
    <source>
        <dbReference type="PROSITE" id="PS50048"/>
    </source>
</evidence>
<feature type="region of interest" description="Disordered" evidence="7">
    <location>
        <begin position="325"/>
        <end position="344"/>
    </location>
</feature>
<dbReference type="GO" id="GO:0008270">
    <property type="term" value="F:zinc ion binding"/>
    <property type="evidence" value="ECO:0007669"/>
    <property type="project" value="InterPro"/>
</dbReference>
<feature type="domain" description="Zn(2)-C6 fungal-type" evidence="8">
    <location>
        <begin position="20"/>
        <end position="52"/>
    </location>
</feature>
<keyword evidence="4" id="KW-0238">DNA-binding</keyword>
<dbReference type="InterPro" id="IPR001138">
    <property type="entry name" value="Zn2Cys6_DnaBD"/>
</dbReference>
<evidence type="ECO:0000256" key="3">
    <source>
        <dbReference type="ARBA" id="ARBA00023015"/>
    </source>
</evidence>
<gene>
    <name evidence="9" type="ORF">BU26DRAFT_242046</name>
</gene>
<keyword evidence="3" id="KW-0805">Transcription regulation</keyword>
<feature type="compositionally biased region" description="Polar residues" evidence="7">
    <location>
        <begin position="134"/>
        <end position="144"/>
    </location>
</feature>
<dbReference type="InterPro" id="IPR036864">
    <property type="entry name" value="Zn2-C6_fun-type_DNA-bd_sf"/>
</dbReference>
<feature type="compositionally biased region" description="Polar residues" evidence="7">
    <location>
        <begin position="622"/>
        <end position="631"/>
    </location>
</feature>
<dbReference type="GO" id="GO:0006351">
    <property type="term" value="P:DNA-templated transcription"/>
    <property type="evidence" value="ECO:0007669"/>
    <property type="project" value="InterPro"/>
</dbReference>
<keyword evidence="10" id="KW-1185">Reference proteome</keyword>
<accession>A0A6A6IMC0</accession>
<evidence type="ECO:0000313" key="10">
    <source>
        <dbReference type="Proteomes" id="UP000800094"/>
    </source>
</evidence>
<evidence type="ECO:0000256" key="1">
    <source>
        <dbReference type="ARBA" id="ARBA00004123"/>
    </source>
</evidence>
<feature type="region of interest" description="Disordered" evidence="7">
    <location>
        <begin position="609"/>
        <end position="643"/>
    </location>
</feature>
<keyword evidence="6" id="KW-0539">Nucleus</keyword>
<evidence type="ECO:0000313" key="9">
    <source>
        <dbReference type="EMBL" id="KAF2251714.1"/>
    </source>
</evidence>
<dbReference type="Pfam" id="PF04082">
    <property type="entry name" value="Fungal_trans"/>
    <property type="match status" value="1"/>
</dbReference>
<dbReference type="GO" id="GO:0005634">
    <property type="term" value="C:nucleus"/>
    <property type="evidence" value="ECO:0007669"/>
    <property type="project" value="UniProtKB-SubCell"/>
</dbReference>
<proteinExistence type="predicted"/>
<evidence type="ECO:0000256" key="2">
    <source>
        <dbReference type="ARBA" id="ARBA00022723"/>
    </source>
</evidence>